<organism evidence="3 4">
    <name type="scientific">Arachis hypogaea</name>
    <name type="common">Peanut</name>
    <dbReference type="NCBI Taxonomy" id="3818"/>
    <lineage>
        <taxon>Eukaryota</taxon>
        <taxon>Viridiplantae</taxon>
        <taxon>Streptophyta</taxon>
        <taxon>Embryophyta</taxon>
        <taxon>Tracheophyta</taxon>
        <taxon>Spermatophyta</taxon>
        <taxon>Magnoliopsida</taxon>
        <taxon>eudicotyledons</taxon>
        <taxon>Gunneridae</taxon>
        <taxon>Pentapetalae</taxon>
        <taxon>rosids</taxon>
        <taxon>fabids</taxon>
        <taxon>Fabales</taxon>
        <taxon>Fabaceae</taxon>
        <taxon>Papilionoideae</taxon>
        <taxon>50 kb inversion clade</taxon>
        <taxon>dalbergioids sensu lato</taxon>
        <taxon>Dalbergieae</taxon>
        <taxon>Pterocarpus clade</taxon>
        <taxon>Arachis</taxon>
    </lineage>
</organism>
<dbReference type="PANTHER" id="PTHR31286">
    <property type="entry name" value="GLYCINE-RICH CELL WALL STRUCTURAL PROTEIN 1.8-LIKE"/>
    <property type="match status" value="1"/>
</dbReference>
<evidence type="ECO:0000259" key="2">
    <source>
        <dbReference type="Pfam" id="PF14111"/>
    </source>
</evidence>
<feature type="domain" description="DUF4283" evidence="2">
    <location>
        <begin position="123"/>
        <end position="189"/>
    </location>
</feature>
<dbReference type="EMBL" id="SDMP01000018">
    <property type="protein sequence ID" value="RYQ97877.1"/>
    <property type="molecule type" value="Genomic_DNA"/>
</dbReference>
<dbReference type="PANTHER" id="PTHR31286:SF99">
    <property type="entry name" value="DUF4283 DOMAIN-CONTAINING PROTEIN"/>
    <property type="match status" value="1"/>
</dbReference>
<name>A0A444Y7P9_ARAHY</name>
<dbReference type="Pfam" id="PF14111">
    <property type="entry name" value="DUF4283"/>
    <property type="match status" value="1"/>
</dbReference>
<dbReference type="AlphaFoldDB" id="A0A444Y7P9"/>
<feature type="region of interest" description="Disordered" evidence="1">
    <location>
        <begin position="195"/>
        <end position="227"/>
    </location>
</feature>
<protein>
    <recommendedName>
        <fullName evidence="2">DUF4283 domain-containing protein</fullName>
    </recommendedName>
</protein>
<dbReference type="Proteomes" id="UP000289738">
    <property type="component" value="Chromosome B08"/>
</dbReference>
<feature type="compositionally biased region" description="Polar residues" evidence="1">
    <location>
        <begin position="204"/>
        <end position="220"/>
    </location>
</feature>
<dbReference type="STRING" id="3818.A0A444Y7P9"/>
<dbReference type="InterPro" id="IPR025558">
    <property type="entry name" value="DUF4283"/>
</dbReference>
<evidence type="ECO:0000256" key="1">
    <source>
        <dbReference type="SAM" id="MobiDB-lite"/>
    </source>
</evidence>
<proteinExistence type="predicted"/>
<evidence type="ECO:0000313" key="3">
    <source>
        <dbReference type="EMBL" id="RYQ97877.1"/>
    </source>
</evidence>
<gene>
    <name evidence="3" type="ORF">Ahy_B08g093952</name>
</gene>
<evidence type="ECO:0000313" key="4">
    <source>
        <dbReference type="Proteomes" id="UP000289738"/>
    </source>
</evidence>
<keyword evidence="4" id="KW-1185">Reference proteome</keyword>
<reference evidence="3 4" key="1">
    <citation type="submission" date="2019-01" db="EMBL/GenBank/DDBJ databases">
        <title>Sequencing of cultivated peanut Arachis hypogaea provides insights into genome evolution and oil improvement.</title>
        <authorList>
            <person name="Chen X."/>
        </authorList>
    </citation>
    <scope>NUCLEOTIDE SEQUENCE [LARGE SCALE GENOMIC DNA]</scope>
    <source>
        <strain evidence="4">cv. Fuhuasheng</strain>
        <tissue evidence="3">Leaves</tissue>
    </source>
</reference>
<dbReference type="InterPro" id="IPR040256">
    <property type="entry name" value="At4g02000-like"/>
</dbReference>
<accession>A0A444Y7P9</accession>
<comment type="caution">
    <text evidence="3">The sequence shown here is derived from an EMBL/GenBank/DDBJ whole genome shotgun (WGS) entry which is preliminary data.</text>
</comment>
<sequence length="314" mass="36455">MTESSARIFTQEKDLIQRSTKKVKTREEVDLNHPSNMIISSDLREDMTDGNMKVSYKESLLTPIGPRLEESPSVMEEVLENASDLEDRWYKEDKWNRTDEQPFDLCPVIPVSKEEFEDWCRPWKSALVVKVLGKRVGLAFMEQRLQRDWVRKGKIDVIDMDCDYFLVHFSDEEDYSHALMEGPWMVAGHSHIESNQKRNEDQHGNNPHLVSQHDSGNGQNPPDFGPWMLVKKPIRKRKYSNTTYKKKVIKTPDLIPILEEHENNESLGQGLGSKFHVLQEELEEDLQVHECKKPKGKLLILVLGQGKKRPNLPK</sequence>